<dbReference type="InterPro" id="IPR025846">
    <property type="entry name" value="TBL_N"/>
</dbReference>
<evidence type="ECO:0000256" key="2">
    <source>
        <dbReference type="ARBA" id="ARBA00004496"/>
    </source>
</evidence>
<keyword evidence="12" id="KW-0653">Protein transport</keyword>
<dbReference type="GO" id="GO:0044233">
    <property type="term" value="C:mitochondria-associated endoplasmic reticulum membrane contact site"/>
    <property type="evidence" value="ECO:0007669"/>
    <property type="project" value="TreeGrafter"/>
</dbReference>
<evidence type="ECO:0000256" key="11">
    <source>
        <dbReference type="ARBA" id="ARBA00022843"/>
    </source>
</evidence>
<dbReference type="Gramene" id="OMERI02G00700.3">
    <property type="protein sequence ID" value="OMERI02G00700.3"/>
    <property type="gene ID" value="OMERI02G00700"/>
</dbReference>
<keyword evidence="16" id="KW-0333">Golgi apparatus</keyword>
<feature type="compositionally biased region" description="Pro residues" evidence="23">
    <location>
        <begin position="25"/>
        <end position="41"/>
    </location>
</feature>
<evidence type="ECO:0000256" key="10">
    <source>
        <dbReference type="ARBA" id="ARBA00022692"/>
    </source>
</evidence>
<evidence type="ECO:0000259" key="27">
    <source>
        <dbReference type="Pfam" id="PF14416"/>
    </source>
</evidence>
<evidence type="ECO:0000313" key="31">
    <source>
        <dbReference type="Proteomes" id="UP000008021"/>
    </source>
</evidence>
<keyword evidence="24" id="KW-0732">Signal</keyword>
<dbReference type="GO" id="GO:0034045">
    <property type="term" value="C:phagophore assembly site membrane"/>
    <property type="evidence" value="ECO:0007669"/>
    <property type="project" value="TreeGrafter"/>
</dbReference>
<feature type="region of interest" description="Disordered" evidence="23">
    <location>
        <begin position="25"/>
        <end position="59"/>
    </location>
</feature>
<keyword evidence="9" id="KW-0808">Transferase</keyword>
<dbReference type="GO" id="GO:0034727">
    <property type="term" value="P:piecemeal microautophagy of the nucleus"/>
    <property type="evidence" value="ECO:0007669"/>
    <property type="project" value="TreeGrafter"/>
</dbReference>
<feature type="region of interest" description="Disordered" evidence="23">
    <location>
        <begin position="647"/>
        <end position="667"/>
    </location>
</feature>
<dbReference type="InterPro" id="IPR042527">
    <property type="entry name" value="Atg5_UblA_dom_sf"/>
</dbReference>
<keyword evidence="19" id="KW-0325">Glycoprotein</keyword>
<keyword evidence="6 22" id="KW-0813">Transport</keyword>
<dbReference type="GO" id="GO:0015031">
    <property type="term" value="P:protein transport"/>
    <property type="evidence" value="ECO:0007669"/>
    <property type="project" value="UniProtKB-KW"/>
</dbReference>
<dbReference type="eggNOG" id="KOG2976">
    <property type="taxonomic scope" value="Eukaryota"/>
</dbReference>
<dbReference type="InterPro" id="IPR007239">
    <property type="entry name" value="Atg5"/>
</dbReference>
<comment type="function">
    <text evidence="20">Required for autophagy. Conjugation to ATG12 is essential for plant nutrient recycling.</text>
</comment>
<dbReference type="InterPro" id="IPR048939">
    <property type="entry name" value="ATG5_UblA"/>
</dbReference>
<evidence type="ECO:0000256" key="12">
    <source>
        <dbReference type="ARBA" id="ARBA00022927"/>
    </source>
</evidence>
<keyword evidence="11 22" id="KW-0832">Ubl conjugation</keyword>
<feature type="domain" description="Autophagy protein ATG5 alpha-helical bundle region" evidence="28">
    <location>
        <begin position="579"/>
        <end position="635"/>
    </location>
</feature>
<dbReference type="Pfam" id="PF20638">
    <property type="entry name" value="ATG5_UblA"/>
    <property type="match status" value="1"/>
</dbReference>
<evidence type="ECO:0000256" key="24">
    <source>
        <dbReference type="SAM" id="SignalP"/>
    </source>
</evidence>
<dbReference type="PANTHER" id="PTHR13040:SF2">
    <property type="entry name" value="AUTOPHAGY PROTEIN 5"/>
    <property type="match status" value="1"/>
</dbReference>
<evidence type="ECO:0000256" key="22">
    <source>
        <dbReference type="RuleBase" id="RU361202"/>
    </source>
</evidence>
<dbReference type="GO" id="GO:0000422">
    <property type="term" value="P:autophagy of mitochondrion"/>
    <property type="evidence" value="ECO:0007669"/>
    <property type="project" value="TreeGrafter"/>
</dbReference>
<name>A0A0E0CDY1_9ORYZ</name>
<keyword evidence="31" id="KW-1185">Reference proteome</keyword>
<keyword evidence="10" id="KW-0812">Transmembrane</keyword>
<dbReference type="InterPro" id="IPR048318">
    <property type="entry name" value="ATG5_UblB"/>
</dbReference>
<dbReference type="Gene3D" id="3.10.20.620">
    <property type="match status" value="1"/>
</dbReference>
<keyword evidence="8 22" id="KW-1017">Isopeptide bond</keyword>
<evidence type="ECO:0000256" key="15">
    <source>
        <dbReference type="ARBA" id="ARBA00023006"/>
    </source>
</evidence>
<evidence type="ECO:0000256" key="14">
    <source>
        <dbReference type="ARBA" id="ARBA00022989"/>
    </source>
</evidence>
<dbReference type="PANTHER" id="PTHR13040">
    <property type="entry name" value="AUTOPHAGY PROTEIN 5"/>
    <property type="match status" value="1"/>
</dbReference>
<keyword evidence="15 22" id="KW-0072">Autophagy</keyword>
<keyword evidence="18" id="KW-1015">Disulfide bond</keyword>
<dbReference type="InterPro" id="IPR026057">
    <property type="entry name" value="TBL_C"/>
</dbReference>
<evidence type="ECO:0000256" key="1">
    <source>
        <dbReference type="ARBA" id="ARBA00004323"/>
    </source>
</evidence>
<comment type="similarity">
    <text evidence="3 22">Belongs to the ATG5 family.</text>
</comment>
<feature type="region of interest" description="Disordered" evidence="23">
    <location>
        <begin position="405"/>
        <end position="460"/>
    </location>
</feature>
<evidence type="ECO:0000259" key="28">
    <source>
        <dbReference type="Pfam" id="PF20637"/>
    </source>
</evidence>
<comment type="subunit">
    <text evidence="21">Conjugated to ATG12.</text>
</comment>
<evidence type="ECO:0000256" key="21">
    <source>
        <dbReference type="ARBA" id="ARBA00063412"/>
    </source>
</evidence>
<comment type="subcellular location">
    <subcellularLocation>
        <location evidence="2 22">Cytoplasm</location>
    </subcellularLocation>
    <subcellularLocation>
        <location evidence="1">Golgi apparatus membrane</location>
        <topology evidence="1">Single-pass type II membrane protein</topology>
    </subcellularLocation>
</comment>
<dbReference type="Pfam" id="PF20637">
    <property type="entry name" value="ATG5_HBR"/>
    <property type="match status" value="1"/>
</dbReference>
<evidence type="ECO:0000256" key="9">
    <source>
        <dbReference type="ARBA" id="ARBA00022679"/>
    </source>
</evidence>
<evidence type="ECO:0000256" key="5">
    <source>
        <dbReference type="ARBA" id="ARBA00015616"/>
    </source>
</evidence>
<evidence type="ECO:0000259" key="25">
    <source>
        <dbReference type="Pfam" id="PF04106"/>
    </source>
</evidence>
<evidence type="ECO:0000256" key="13">
    <source>
        <dbReference type="ARBA" id="ARBA00022968"/>
    </source>
</evidence>
<feature type="region of interest" description="Disordered" evidence="23">
    <location>
        <begin position="738"/>
        <end position="762"/>
    </location>
</feature>
<dbReference type="GO" id="GO:0000139">
    <property type="term" value="C:Golgi membrane"/>
    <property type="evidence" value="ECO:0007669"/>
    <property type="project" value="UniProtKB-SubCell"/>
</dbReference>
<dbReference type="FunFam" id="3.10.20.620:FF:000002">
    <property type="entry name" value="Autophagy protein 5"/>
    <property type="match status" value="1"/>
</dbReference>
<feature type="compositionally biased region" description="Basic residues" evidence="23">
    <location>
        <begin position="438"/>
        <end position="447"/>
    </location>
</feature>
<reference evidence="30" key="2">
    <citation type="submission" date="2018-05" db="EMBL/GenBank/DDBJ databases">
        <title>OmerRS3 (Oryza meridionalis Reference Sequence Version 3).</title>
        <authorList>
            <person name="Zhang J."/>
            <person name="Kudrna D."/>
            <person name="Lee S."/>
            <person name="Talag J."/>
            <person name="Welchert J."/>
            <person name="Wing R.A."/>
        </authorList>
    </citation>
    <scope>NUCLEOTIDE SEQUENCE [LARGE SCALE GENOMIC DNA]</scope>
    <source>
        <strain evidence="30">cv. OR44</strain>
    </source>
</reference>
<dbReference type="EnsemblPlants" id="OMERI02G00700.3">
    <property type="protein sequence ID" value="OMERI02G00700.3"/>
    <property type="gene ID" value="OMERI02G00700"/>
</dbReference>
<dbReference type="FunFam" id="1.10.246.190:FF:000002">
    <property type="entry name" value="Autophagy protein 5"/>
    <property type="match status" value="1"/>
</dbReference>
<keyword evidence="7 22" id="KW-0963">Cytoplasm</keyword>
<evidence type="ECO:0000256" key="6">
    <source>
        <dbReference type="ARBA" id="ARBA00022448"/>
    </source>
</evidence>
<evidence type="ECO:0000259" key="26">
    <source>
        <dbReference type="Pfam" id="PF13839"/>
    </source>
</evidence>
<feature type="compositionally biased region" description="Polar residues" evidence="23">
    <location>
        <begin position="647"/>
        <end position="656"/>
    </location>
</feature>
<reference evidence="30" key="1">
    <citation type="submission" date="2015-04" db="UniProtKB">
        <authorList>
            <consortium name="EnsemblPlants"/>
        </authorList>
    </citation>
    <scope>IDENTIFICATION</scope>
</reference>
<keyword evidence="13" id="KW-0735">Signal-anchor</keyword>
<dbReference type="GO" id="GO:0061908">
    <property type="term" value="C:phagophore"/>
    <property type="evidence" value="ECO:0007669"/>
    <property type="project" value="TreeGrafter"/>
</dbReference>
<accession>A0A0E0CDY1</accession>
<feature type="domain" description="Trichome birefringence-like C-terminal" evidence="26">
    <location>
        <begin position="105"/>
        <end position="395"/>
    </location>
</feature>
<evidence type="ECO:0000256" key="7">
    <source>
        <dbReference type="ARBA" id="ARBA00022490"/>
    </source>
</evidence>
<evidence type="ECO:0000256" key="4">
    <source>
        <dbReference type="ARBA" id="ARBA00007727"/>
    </source>
</evidence>
<evidence type="ECO:0000256" key="16">
    <source>
        <dbReference type="ARBA" id="ARBA00023034"/>
    </source>
</evidence>
<proteinExistence type="inferred from homology"/>
<protein>
    <recommendedName>
        <fullName evidence="5 22">Autophagy protein 5</fullName>
    </recommendedName>
</protein>
<sequence length="833" mass="92884">MPRRRLPLLLLLPITLTLFLLFPSPPPPPRQPPHQPQPQPLPCGAAPSDATAGRWVPTPEPLPPPLYTSSCPFHRNAWNCPRNSRPPVAALSWAPARCGGGGGVVPRIDAAEFLAAAGGRRIGLVGDSLSENLVVALLCALRSADGGARKWKRRGAWRGGYFPRDDVVVAYHRAVLLAKYTWQPAENSKELHKDGIKGTYRVDVDIPADEWVNVTRFYDVLIFNTGHWWGTDKFPKETPLVFYRGGKPIEPPLGIYDGLKVVLKSMASYIEREVPSKTLKLWRTQSPRHFYGGEWDHNGSCVSDRLLQEHELDSWFDPRFGGVNKEARLVNSAIQEALIGTDIQLLNLTYMSEFRADAHPAIWLGKKDAVAVWGQDCMHWCLPGVPDTWVDILAARILHHFKQANESDGGCSHSTVPKKRGRRGNQSESFAACDKQKPSKIRRRRRQISPPAAMAAQRDDEAGWSAEAARRVWGGAVPLQVHLHDADVTTLPPPPPFMTLGPRIGYLPLLVPIIKAHFSSTLPPGIDTVWFEYKGLPLKWYIPIGVLYDLLCADPERPWNLTVHFRGYPSEILTPCDGEDSVKWSYMNSLKEAAFIITGNSKNVMNMSQADQGALWQSVMKGNLDGYMNISTRLKLGPFEEDCLVRTSSVEGQQGSDEPESPGSGKPCRVPVRLYVRSVQEDLYDLEDALPVGDWESISYINRPFEVRREEGRSYITLEHALKTLLPEFFSLKASRIPDDSETAPQASDSAPNDDPDVTPRSCEKVESSASLSQQEANVANKGKIVKLVRVQGIEVDMDIPFLWVANNLKNPECYLHICVCVGTRKREPKDGR</sequence>
<dbReference type="AlphaFoldDB" id="A0A0E0CDY1"/>
<keyword evidence="17" id="KW-0472">Membrane</keyword>
<dbReference type="GO" id="GO:0019776">
    <property type="term" value="F:Atg8-family ligase activity"/>
    <property type="evidence" value="ECO:0007669"/>
    <property type="project" value="TreeGrafter"/>
</dbReference>
<dbReference type="FunFam" id="3.10.20.90:FF:000370">
    <property type="entry name" value="Autophagy protein 5"/>
    <property type="match status" value="1"/>
</dbReference>
<dbReference type="GO" id="GO:1990538">
    <property type="term" value="F:xylan O-acetyltransferase activity"/>
    <property type="evidence" value="ECO:0007669"/>
    <property type="project" value="UniProtKB-ARBA"/>
</dbReference>
<evidence type="ECO:0000256" key="20">
    <source>
        <dbReference type="ARBA" id="ARBA00059504"/>
    </source>
</evidence>
<feature type="domain" description="Trichome birefringence-like N-terminal" evidence="27">
    <location>
        <begin position="49"/>
        <end position="98"/>
    </location>
</feature>
<comment type="subunit">
    <text evidence="22">Conjugated with ATG12.</text>
</comment>
<evidence type="ECO:0000256" key="19">
    <source>
        <dbReference type="ARBA" id="ARBA00023180"/>
    </source>
</evidence>
<dbReference type="GO" id="GO:0005776">
    <property type="term" value="C:autophagosome"/>
    <property type="evidence" value="ECO:0007669"/>
    <property type="project" value="TreeGrafter"/>
</dbReference>
<keyword evidence="14" id="KW-1133">Transmembrane helix</keyword>
<feature type="domain" description="Autophagy protein ATG5 UblA" evidence="29">
    <location>
        <begin position="472"/>
        <end position="565"/>
    </location>
</feature>
<dbReference type="Pfam" id="PF04106">
    <property type="entry name" value="ATG5_UblB"/>
    <property type="match status" value="1"/>
</dbReference>
<evidence type="ECO:0000256" key="23">
    <source>
        <dbReference type="SAM" id="MobiDB-lite"/>
    </source>
</evidence>
<dbReference type="Proteomes" id="UP000008021">
    <property type="component" value="Chromosome 2"/>
</dbReference>
<dbReference type="GO" id="GO:0006995">
    <property type="term" value="P:cellular response to nitrogen starvation"/>
    <property type="evidence" value="ECO:0007669"/>
    <property type="project" value="TreeGrafter"/>
</dbReference>
<evidence type="ECO:0000256" key="8">
    <source>
        <dbReference type="ARBA" id="ARBA00022499"/>
    </source>
</evidence>
<dbReference type="HOGENOM" id="CLU_329390_0_0_1"/>
<dbReference type="Pfam" id="PF14416">
    <property type="entry name" value="PMR5N"/>
    <property type="match status" value="1"/>
</dbReference>
<dbReference type="Gene3D" id="3.10.20.90">
    <property type="entry name" value="Phosphatidylinositol 3-kinase Catalytic Subunit, Chain A, domain 1"/>
    <property type="match status" value="1"/>
</dbReference>
<dbReference type="GO" id="GO:0034274">
    <property type="term" value="C:Atg12-Atg5-Atg16 complex"/>
    <property type="evidence" value="ECO:0007669"/>
    <property type="project" value="TreeGrafter"/>
</dbReference>
<evidence type="ECO:0000259" key="29">
    <source>
        <dbReference type="Pfam" id="PF20638"/>
    </source>
</evidence>
<feature type="signal peptide" evidence="24">
    <location>
        <begin position="1"/>
        <end position="17"/>
    </location>
</feature>
<feature type="chain" id="PRO_5002355642" description="Autophagy protein 5" evidence="24">
    <location>
        <begin position="18"/>
        <end position="833"/>
    </location>
</feature>
<comment type="similarity">
    <text evidence="4">Belongs to the PC-esterase family. TBL subfamily.</text>
</comment>
<dbReference type="InterPro" id="IPR048940">
    <property type="entry name" value="ATG5_HBR"/>
</dbReference>
<dbReference type="InterPro" id="IPR042526">
    <property type="entry name" value="Atg5_HR"/>
</dbReference>
<dbReference type="Pfam" id="PF13839">
    <property type="entry name" value="PC-Esterase"/>
    <property type="match status" value="1"/>
</dbReference>
<evidence type="ECO:0000313" key="30">
    <source>
        <dbReference type="EnsemblPlants" id="OMERI02G00700.3"/>
    </source>
</evidence>
<organism evidence="30">
    <name type="scientific">Oryza meridionalis</name>
    <dbReference type="NCBI Taxonomy" id="40149"/>
    <lineage>
        <taxon>Eukaryota</taxon>
        <taxon>Viridiplantae</taxon>
        <taxon>Streptophyta</taxon>
        <taxon>Embryophyta</taxon>
        <taxon>Tracheophyta</taxon>
        <taxon>Spermatophyta</taxon>
        <taxon>Magnoliopsida</taxon>
        <taxon>Liliopsida</taxon>
        <taxon>Poales</taxon>
        <taxon>Poaceae</taxon>
        <taxon>BOP clade</taxon>
        <taxon>Oryzoideae</taxon>
        <taxon>Oryzeae</taxon>
        <taxon>Oryzinae</taxon>
        <taxon>Oryza</taxon>
    </lineage>
</organism>
<dbReference type="Gene3D" id="1.10.246.190">
    <property type="entry name" value="Autophagy protein Apg5, helix rich domain"/>
    <property type="match status" value="1"/>
</dbReference>
<feature type="domain" description="Autophagy protein ATG5 UblB" evidence="25">
    <location>
        <begin position="669"/>
        <end position="820"/>
    </location>
</feature>
<evidence type="ECO:0000256" key="17">
    <source>
        <dbReference type="ARBA" id="ARBA00023136"/>
    </source>
</evidence>
<evidence type="ECO:0000256" key="18">
    <source>
        <dbReference type="ARBA" id="ARBA00023157"/>
    </source>
</evidence>
<evidence type="ECO:0000256" key="3">
    <source>
        <dbReference type="ARBA" id="ARBA00006910"/>
    </source>
</evidence>